<dbReference type="AlphaFoldDB" id="A0A0C3GJ58"/>
<reference evidence="2" key="2">
    <citation type="submission" date="2015-01" db="EMBL/GenBank/DDBJ databases">
        <title>Evolutionary Origins and Diversification of the Mycorrhizal Mutualists.</title>
        <authorList>
            <consortium name="DOE Joint Genome Institute"/>
            <consortium name="Mycorrhizal Genomics Consortium"/>
            <person name="Kohler A."/>
            <person name="Kuo A."/>
            <person name="Nagy L.G."/>
            <person name="Floudas D."/>
            <person name="Copeland A."/>
            <person name="Barry K.W."/>
            <person name="Cichocki N."/>
            <person name="Veneault-Fourrey C."/>
            <person name="LaButti K."/>
            <person name="Lindquist E.A."/>
            <person name="Lipzen A."/>
            <person name="Lundell T."/>
            <person name="Morin E."/>
            <person name="Murat C."/>
            <person name="Riley R."/>
            <person name="Ohm R."/>
            <person name="Sun H."/>
            <person name="Tunlid A."/>
            <person name="Henrissat B."/>
            <person name="Grigoriev I.V."/>
            <person name="Hibbett D.S."/>
            <person name="Martin F."/>
        </authorList>
    </citation>
    <scope>NUCLEOTIDE SEQUENCE [LARGE SCALE GENOMIC DNA]</scope>
    <source>
        <strain evidence="2">Zn</strain>
    </source>
</reference>
<sequence>MRYDPNSPISFNPQVAIHISPGSSKQWRKANVGSKARLLCGENKSVEPISNFTPNQRDLGPVLNRRKPGIDTQGSQLMLSDICVNY</sequence>
<keyword evidence="2" id="KW-1185">Reference proteome</keyword>
<proteinExistence type="predicted"/>
<accession>A0A0C3GJ58</accession>
<evidence type="ECO:0000313" key="2">
    <source>
        <dbReference type="Proteomes" id="UP000054321"/>
    </source>
</evidence>
<gene>
    <name evidence="1" type="ORF">OIDMADRAFT_20984</name>
</gene>
<dbReference type="HOGENOM" id="CLU_2498432_0_0_1"/>
<dbReference type="InParanoid" id="A0A0C3GJ58"/>
<name>A0A0C3GJ58_OIDMZ</name>
<dbReference type="EMBL" id="KN832885">
    <property type="protein sequence ID" value="KIM96185.1"/>
    <property type="molecule type" value="Genomic_DNA"/>
</dbReference>
<reference evidence="1 2" key="1">
    <citation type="submission" date="2014-04" db="EMBL/GenBank/DDBJ databases">
        <authorList>
            <consortium name="DOE Joint Genome Institute"/>
            <person name="Kuo A."/>
            <person name="Martino E."/>
            <person name="Perotto S."/>
            <person name="Kohler A."/>
            <person name="Nagy L.G."/>
            <person name="Floudas D."/>
            <person name="Copeland A."/>
            <person name="Barry K.W."/>
            <person name="Cichocki N."/>
            <person name="Veneault-Fourrey C."/>
            <person name="LaButti K."/>
            <person name="Lindquist E.A."/>
            <person name="Lipzen A."/>
            <person name="Lundell T."/>
            <person name="Morin E."/>
            <person name="Murat C."/>
            <person name="Sun H."/>
            <person name="Tunlid A."/>
            <person name="Henrissat B."/>
            <person name="Grigoriev I.V."/>
            <person name="Hibbett D.S."/>
            <person name="Martin F."/>
            <person name="Nordberg H.P."/>
            <person name="Cantor M.N."/>
            <person name="Hua S.X."/>
        </authorList>
    </citation>
    <scope>NUCLEOTIDE SEQUENCE [LARGE SCALE GENOMIC DNA]</scope>
    <source>
        <strain evidence="1 2">Zn</strain>
    </source>
</reference>
<protein>
    <submittedName>
        <fullName evidence="1">Uncharacterized protein</fullName>
    </submittedName>
</protein>
<evidence type="ECO:0000313" key="1">
    <source>
        <dbReference type="EMBL" id="KIM96185.1"/>
    </source>
</evidence>
<organism evidence="1 2">
    <name type="scientific">Oidiodendron maius (strain Zn)</name>
    <dbReference type="NCBI Taxonomy" id="913774"/>
    <lineage>
        <taxon>Eukaryota</taxon>
        <taxon>Fungi</taxon>
        <taxon>Dikarya</taxon>
        <taxon>Ascomycota</taxon>
        <taxon>Pezizomycotina</taxon>
        <taxon>Leotiomycetes</taxon>
        <taxon>Leotiomycetes incertae sedis</taxon>
        <taxon>Myxotrichaceae</taxon>
        <taxon>Oidiodendron</taxon>
    </lineage>
</organism>
<dbReference type="Proteomes" id="UP000054321">
    <property type="component" value="Unassembled WGS sequence"/>
</dbReference>